<sequence length="106" mass="11701">MPRRTRPSVSSRCYLKARCVITTRTPLTGRRALLVCMGVTFQRPGAADGIMLSDFIVFDVHTSAPRESRTFAGYASVLVRLGIDAETKFASNLKAFCGWDLTEQIA</sequence>
<organism evidence="1 2">
    <name type="scientific">Eumeta variegata</name>
    <name type="common">Bagworm moth</name>
    <name type="synonym">Eumeta japonica</name>
    <dbReference type="NCBI Taxonomy" id="151549"/>
    <lineage>
        <taxon>Eukaryota</taxon>
        <taxon>Metazoa</taxon>
        <taxon>Ecdysozoa</taxon>
        <taxon>Arthropoda</taxon>
        <taxon>Hexapoda</taxon>
        <taxon>Insecta</taxon>
        <taxon>Pterygota</taxon>
        <taxon>Neoptera</taxon>
        <taxon>Endopterygota</taxon>
        <taxon>Lepidoptera</taxon>
        <taxon>Glossata</taxon>
        <taxon>Ditrysia</taxon>
        <taxon>Tineoidea</taxon>
        <taxon>Psychidae</taxon>
        <taxon>Oiketicinae</taxon>
        <taxon>Eumeta</taxon>
    </lineage>
</organism>
<evidence type="ECO:0000313" key="1">
    <source>
        <dbReference type="EMBL" id="GBP26075.1"/>
    </source>
</evidence>
<name>A0A4C1UI21_EUMVA</name>
<keyword evidence="2" id="KW-1185">Reference proteome</keyword>
<dbReference type="Proteomes" id="UP000299102">
    <property type="component" value="Unassembled WGS sequence"/>
</dbReference>
<dbReference type="EMBL" id="BGZK01000176">
    <property type="protein sequence ID" value="GBP26075.1"/>
    <property type="molecule type" value="Genomic_DNA"/>
</dbReference>
<accession>A0A4C1UI21</accession>
<comment type="caution">
    <text evidence="1">The sequence shown here is derived from an EMBL/GenBank/DDBJ whole genome shotgun (WGS) entry which is preliminary data.</text>
</comment>
<dbReference type="AlphaFoldDB" id="A0A4C1UI21"/>
<protein>
    <submittedName>
        <fullName evidence="1">Uncharacterized protein</fullName>
    </submittedName>
</protein>
<gene>
    <name evidence="1" type="ORF">EVAR_15087_1</name>
</gene>
<evidence type="ECO:0000313" key="2">
    <source>
        <dbReference type="Proteomes" id="UP000299102"/>
    </source>
</evidence>
<reference evidence="1 2" key="1">
    <citation type="journal article" date="2019" name="Commun. Biol.">
        <title>The bagworm genome reveals a unique fibroin gene that provides high tensile strength.</title>
        <authorList>
            <person name="Kono N."/>
            <person name="Nakamura H."/>
            <person name="Ohtoshi R."/>
            <person name="Tomita M."/>
            <person name="Numata K."/>
            <person name="Arakawa K."/>
        </authorList>
    </citation>
    <scope>NUCLEOTIDE SEQUENCE [LARGE SCALE GENOMIC DNA]</scope>
</reference>
<proteinExistence type="predicted"/>